<dbReference type="EMBL" id="HQ585084">
    <property type="protein sequence ID" value="ADR79377.1"/>
    <property type="molecule type" value="Genomic_RNA"/>
</dbReference>
<evidence type="ECO:0000256" key="10">
    <source>
        <dbReference type="PROSITE-ProRule" id="PRU01276"/>
    </source>
</evidence>
<evidence type="ECO:0000313" key="13">
    <source>
        <dbReference type="EMBL" id="ADR79377.1"/>
    </source>
</evidence>
<keyword evidence="3 10" id="KW-0946">Virion</keyword>
<evidence type="ECO:0000256" key="4">
    <source>
        <dbReference type="ARBA" id="ARBA00022870"/>
    </source>
</evidence>
<dbReference type="InterPro" id="IPR044345">
    <property type="entry name" value="N_prot_N_CoV"/>
</dbReference>
<evidence type="ECO:0000259" key="12">
    <source>
        <dbReference type="PROSITE" id="PS51928"/>
    </source>
</evidence>
<dbReference type="GO" id="GO:0019031">
    <property type="term" value="C:viral envelope"/>
    <property type="evidence" value="ECO:0007669"/>
    <property type="project" value="UniProtKB-KW"/>
</dbReference>
<evidence type="ECO:0000256" key="11">
    <source>
        <dbReference type="RuleBase" id="RU363118"/>
    </source>
</evidence>
<evidence type="ECO:0000256" key="9">
    <source>
        <dbReference type="ARBA" id="ARBA00023311"/>
    </source>
</evidence>
<dbReference type="GO" id="GO:0016020">
    <property type="term" value="C:membrane"/>
    <property type="evidence" value="ECO:0007669"/>
    <property type="project" value="InterPro"/>
</dbReference>
<comment type="similarity">
    <text evidence="11">Belongs to the alphacoronaviruses M protein family.</text>
</comment>
<keyword evidence="9 11" id="KW-0468">Viral matrix protein</keyword>
<keyword evidence="7" id="KW-0472">Membrane</keyword>
<reference evidence="13" key="1">
    <citation type="journal article" date="2010" name="J. Virol.">
        <title>Metagenomic analysis of the viromes of three North American bat species: viral diversity among different bat species that share a common habitat.</title>
        <authorList>
            <person name="Donaldson E.F."/>
            <person name="Haskew A.N."/>
            <person name="Gates J.E."/>
            <person name="Huynh J."/>
            <person name="Moore C.J."/>
            <person name="Frieman M.B."/>
        </authorList>
    </citation>
    <scope>NUCLEOTIDE SEQUENCE</scope>
    <source>
        <strain evidence="13">Appalachian Ridge Coronavirus</strain>
    </source>
</reference>
<organism evidence="13">
    <name type="scientific">Alphacoronavirus Eptesicus fuscus/Appalachian Ridge/P3-C450/IT/USA/2009</name>
    <dbReference type="NCBI Taxonomy" id="931895"/>
    <lineage>
        <taxon>Viruses</taxon>
        <taxon>Riboviria</taxon>
        <taxon>Orthornavirae</taxon>
        <taxon>Pisuviricota</taxon>
        <taxon>Pisoniviricetes</taxon>
        <taxon>Nidovirales</taxon>
        <taxon>Cornidovirineae</taxon>
        <taxon>Coronaviridae</taxon>
        <taxon>Orthocoronavirinae</taxon>
        <taxon>Alphacoronavirus</taxon>
    </lineage>
</organism>
<evidence type="ECO:0000256" key="3">
    <source>
        <dbReference type="ARBA" id="ARBA00022844"/>
    </source>
</evidence>
<evidence type="ECO:0000256" key="5">
    <source>
        <dbReference type="ARBA" id="ARBA00022879"/>
    </source>
</evidence>
<keyword evidence="4 11" id="KW-1043">Host membrane</keyword>
<evidence type="ECO:0000256" key="8">
    <source>
        <dbReference type="ARBA" id="ARBA00023180"/>
    </source>
</evidence>
<evidence type="ECO:0000256" key="2">
    <source>
        <dbReference type="ARBA" id="ARBA00022812"/>
    </source>
</evidence>
<keyword evidence="2 11" id="KW-1040">Host Golgi apparatus</keyword>
<dbReference type="GO" id="GO:0003723">
    <property type="term" value="F:RNA binding"/>
    <property type="evidence" value="ECO:0007669"/>
    <property type="project" value="UniProtKB-UniRule"/>
</dbReference>
<dbReference type="PROSITE" id="PS51928">
    <property type="entry name" value="COV_N_NTD"/>
    <property type="match status" value="1"/>
</dbReference>
<feature type="domain" description="CoV N NTD" evidence="12">
    <location>
        <begin position="122"/>
        <end position="149"/>
    </location>
</feature>
<keyword evidence="6" id="KW-1133">Transmembrane helix</keyword>
<keyword evidence="8" id="KW-0325">Glycoprotein</keyword>
<dbReference type="InterPro" id="IPR002574">
    <property type="entry name" value="M_CoV"/>
</dbReference>
<dbReference type="GO" id="GO:0039660">
    <property type="term" value="F:structural constituent of virion"/>
    <property type="evidence" value="ECO:0007669"/>
    <property type="project" value="UniProtKB-KW"/>
</dbReference>
<dbReference type="GO" id="GO:0044178">
    <property type="term" value="C:host cell Golgi membrane"/>
    <property type="evidence" value="ECO:0007669"/>
    <property type="project" value="UniProtKB-SubCell"/>
</dbReference>
<name>E5Q340_9ALPC</name>
<evidence type="ECO:0000256" key="7">
    <source>
        <dbReference type="ARBA" id="ARBA00023136"/>
    </source>
</evidence>
<dbReference type="Pfam" id="PF01635">
    <property type="entry name" value="CoV_M"/>
    <property type="match status" value="1"/>
</dbReference>
<evidence type="ECO:0000256" key="1">
    <source>
        <dbReference type="ARBA" id="ARBA00022692"/>
    </source>
</evidence>
<dbReference type="GO" id="GO:0055036">
    <property type="term" value="C:virion membrane"/>
    <property type="evidence" value="ECO:0007669"/>
    <property type="project" value="UniProtKB-SubCell"/>
</dbReference>
<keyword evidence="1" id="KW-0812">Transmembrane</keyword>
<dbReference type="GO" id="GO:0019013">
    <property type="term" value="C:viral nucleocapsid"/>
    <property type="evidence" value="ECO:0007669"/>
    <property type="project" value="UniProtKB-UniRule"/>
</dbReference>
<proteinExistence type="inferred from homology"/>
<feature type="non-terminal residue" evidence="13">
    <location>
        <position position="149"/>
    </location>
</feature>
<keyword evidence="10" id="KW-0694">RNA-binding</keyword>
<comment type="subcellular location">
    <subcellularLocation>
        <location evidence="11">Host Golgi apparatus membrane</location>
        <topology evidence="11">Multi-pass membrane protein</topology>
    </subcellularLocation>
    <subcellularLocation>
        <location evidence="11">Virion membrane</location>
        <topology evidence="11">Multi-pass membrane protein</topology>
    </subcellularLocation>
</comment>
<protein>
    <recommendedName>
        <fullName evidence="11">Membrane protein</fullName>
        <shortName evidence="11">M protein</shortName>
    </recommendedName>
    <alternativeName>
        <fullName evidence="11">E1 glycoprotein</fullName>
    </alternativeName>
    <alternativeName>
        <fullName evidence="11">Matrix glycoprotein</fullName>
    </alternativeName>
    <alternativeName>
        <fullName evidence="11">Membrane glycoprotein</fullName>
    </alternativeName>
</protein>
<comment type="function">
    <text evidence="11">Component of the viral envelope that plays a central role in virus morphogenesis and assembly via its interactions with other viral proteins.</text>
</comment>
<feature type="non-terminal residue" evidence="13">
    <location>
        <position position="1"/>
    </location>
</feature>
<sequence length="149" mass="16838">EVHTYNCCPHWDYSHALERYFACDGIRVATGVTNEMLPSVITVAKPTTTIIYERKSKSVSKSTNTGWAFYARAQHGDYSAISNSAGPLSDRDKLLHIAFNQLNKRNGFRRLQVRFNSRNGRVPLSFFTPLIVTSNREFKSILPNNAVPT</sequence>
<evidence type="ECO:0000256" key="6">
    <source>
        <dbReference type="ARBA" id="ARBA00022989"/>
    </source>
</evidence>
<gene>
    <name evidence="11" type="primary">M</name>
</gene>
<keyword evidence="10" id="KW-0687">Ribonucleoprotein</keyword>
<comment type="subunit">
    <text evidence="11">Homomultimer. Interacts with envelope E protein in the budding compartment of the host cell, which is located between endoplasmic reticulum and the Golgi complex. Forms a complex with HE and S proteins. Interacts with nucleocapsid N protein. This interaction probably participates in RNA packaging into the virus.</text>
</comment>
<dbReference type="PROSITE" id="PS51927">
    <property type="entry name" value="COV_M"/>
    <property type="match status" value="1"/>
</dbReference>
<accession>E5Q340</accession>
<keyword evidence="5 11" id="KW-0261">Viral envelope protein</keyword>
<keyword evidence="10" id="KW-0543">Viral nucleoprotein</keyword>
<dbReference type="GO" id="GO:1990904">
    <property type="term" value="C:ribonucleoprotein complex"/>
    <property type="evidence" value="ECO:0007669"/>
    <property type="project" value="UniProtKB-KW"/>
</dbReference>